<protein>
    <recommendedName>
        <fullName evidence="3">Ubiquinone biosynthesis protein UbiJ</fullName>
    </recommendedName>
</protein>
<dbReference type="InterPro" id="IPR038989">
    <property type="entry name" value="UbiJ"/>
</dbReference>
<comment type="caution">
    <text evidence="1">The sequence shown here is derived from an EMBL/GenBank/DDBJ whole genome shotgun (WGS) entry which is preliminary data.</text>
</comment>
<dbReference type="GO" id="GO:0006744">
    <property type="term" value="P:ubiquinone biosynthetic process"/>
    <property type="evidence" value="ECO:0007669"/>
    <property type="project" value="InterPro"/>
</dbReference>
<proteinExistence type="predicted"/>
<dbReference type="EMBL" id="BBYR01000017">
    <property type="protein sequence ID" value="GAP35330.1"/>
    <property type="molecule type" value="Genomic_DNA"/>
</dbReference>
<dbReference type="Proteomes" id="UP000037660">
    <property type="component" value="Unassembled WGS sequence"/>
</dbReference>
<dbReference type="AlphaFoldDB" id="A0A0K8NZH6"/>
<reference evidence="1 2" key="2">
    <citation type="journal article" date="2016" name="Science">
        <title>A bacterium that degrades and assimilates poly(ethylene terephthalate).</title>
        <authorList>
            <person name="Yoshida S."/>
            <person name="Hiraga K."/>
            <person name="Takehana T."/>
            <person name="Taniguchi I."/>
            <person name="Yamaji H."/>
            <person name="Maeda Y."/>
            <person name="Toyohara K."/>
            <person name="Miyamoto K."/>
            <person name="Kimura Y."/>
            <person name="Oda K."/>
        </authorList>
    </citation>
    <scope>NUCLEOTIDE SEQUENCE [LARGE SCALE GENOMIC DNA]</scope>
    <source>
        <strain evidence="2">NBRC 110686 / TISTR 2288 / 201-F6</strain>
    </source>
</reference>
<sequence length="182" mass="19430">MLESLRALAAPAVLQRLTLLINHVLASETAATHRLRGHAGRRLAVRLGDWPELLPDPPPLVFAITPAGLLDWLGAEPDAVTAPADLQVRIDARNPALALLQGLGGQRPRIEVSGDAALAADVSWLFENLRWDLEDDLARVVGDVPAREIARVAGWIGAALREAATRLARWTGGSDPAGPPPR</sequence>
<keyword evidence="2" id="KW-1185">Reference proteome</keyword>
<dbReference type="STRING" id="1547922.ISF6_0921"/>
<gene>
    <name evidence="1" type="ORF">ISF6_0921</name>
</gene>
<reference evidence="2" key="1">
    <citation type="submission" date="2015-07" db="EMBL/GenBank/DDBJ databases">
        <title>Discovery of a poly(ethylene terephthalate assimilation.</title>
        <authorList>
            <person name="Yoshida S."/>
            <person name="Hiraga K."/>
            <person name="Takehana T."/>
            <person name="Taniguchi I."/>
            <person name="Yamaji H."/>
            <person name="Maeda Y."/>
            <person name="Toyohara K."/>
            <person name="Miyamoto K."/>
            <person name="Kimura Y."/>
            <person name="Oda K."/>
        </authorList>
    </citation>
    <scope>NUCLEOTIDE SEQUENCE [LARGE SCALE GENOMIC DNA]</scope>
    <source>
        <strain evidence="2">NBRC 110686 / TISTR 2288 / 201-F6</strain>
    </source>
</reference>
<evidence type="ECO:0008006" key="3">
    <source>
        <dbReference type="Google" id="ProtNLM"/>
    </source>
</evidence>
<dbReference type="OrthoDB" id="8525483at2"/>
<evidence type="ECO:0000313" key="2">
    <source>
        <dbReference type="Proteomes" id="UP000037660"/>
    </source>
</evidence>
<organism evidence="1 2">
    <name type="scientific">Piscinibacter sakaiensis</name>
    <name type="common">Ideonella sakaiensis</name>
    <dbReference type="NCBI Taxonomy" id="1547922"/>
    <lineage>
        <taxon>Bacteria</taxon>
        <taxon>Pseudomonadati</taxon>
        <taxon>Pseudomonadota</taxon>
        <taxon>Betaproteobacteria</taxon>
        <taxon>Burkholderiales</taxon>
        <taxon>Sphaerotilaceae</taxon>
        <taxon>Piscinibacter</taxon>
    </lineage>
</organism>
<evidence type="ECO:0000313" key="1">
    <source>
        <dbReference type="EMBL" id="GAP35330.1"/>
    </source>
</evidence>
<dbReference type="PANTHER" id="PTHR38693">
    <property type="entry name" value="UBIQUINONE BIOSYNTHESIS PROTEIN UBIJ"/>
    <property type="match status" value="1"/>
</dbReference>
<name>A0A0K8NZH6_PISS1</name>
<dbReference type="PANTHER" id="PTHR38693:SF1">
    <property type="entry name" value="UBIQUINONE BIOSYNTHESIS ACCESSORY FACTOR UBIJ"/>
    <property type="match status" value="1"/>
</dbReference>
<accession>A0A0K8NZH6</accession>
<dbReference type="RefSeq" id="WP_054019374.1">
    <property type="nucleotide sequence ID" value="NZ_BBYR01000017.1"/>
</dbReference>